<gene>
    <name evidence="7 10" type="primary">sbcD</name>
    <name evidence="10" type="ORF">H9809_06915</name>
</gene>
<dbReference type="Gene3D" id="3.60.21.10">
    <property type="match status" value="1"/>
</dbReference>
<accession>A0A9D2FRX0</accession>
<dbReference type="PANTHER" id="PTHR30337:SF0">
    <property type="entry name" value="NUCLEASE SBCCD SUBUNIT D"/>
    <property type="match status" value="1"/>
</dbReference>
<dbReference type="NCBIfam" id="TIGR00619">
    <property type="entry name" value="sbcd"/>
    <property type="match status" value="1"/>
</dbReference>
<dbReference type="PANTHER" id="PTHR30337">
    <property type="entry name" value="COMPONENT OF ATP-DEPENDENT DSDNA EXONUCLEASE"/>
    <property type="match status" value="1"/>
</dbReference>
<dbReference type="CDD" id="cd00840">
    <property type="entry name" value="MPP_Mre11_N"/>
    <property type="match status" value="1"/>
</dbReference>
<name>A0A9D2FRX0_9FIRM</name>
<dbReference type="GO" id="GO:0006260">
    <property type="term" value="P:DNA replication"/>
    <property type="evidence" value="ECO:0007669"/>
    <property type="project" value="UniProtKB-KW"/>
</dbReference>
<feature type="domain" description="Calcineurin-like phosphoesterase" evidence="8">
    <location>
        <begin position="1"/>
        <end position="240"/>
    </location>
</feature>
<feature type="domain" description="Nuclease SbcCD subunit D C-terminal" evidence="9">
    <location>
        <begin position="292"/>
        <end position="379"/>
    </location>
</feature>
<dbReference type="GO" id="GO:0004519">
    <property type="term" value="F:endonuclease activity"/>
    <property type="evidence" value="ECO:0007669"/>
    <property type="project" value="UniProtKB-KW"/>
</dbReference>
<dbReference type="InterPro" id="IPR041796">
    <property type="entry name" value="Mre11_N"/>
</dbReference>
<protein>
    <recommendedName>
        <fullName evidence="3 7">Nuclease SbcCD subunit D</fullName>
    </recommendedName>
</protein>
<keyword evidence="4 7" id="KW-0540">Nuclease</keyword>
<evidence type="ECO:0000256" key="2">
    <source>
        <dbReference type="ARBA" id="ARBA00011322"/>
    </source>
</evidence>
<dbReference type="InterPro" id="IPR050535">
    <property type="entry name" value="DNA_Repair-Maintenance_Comp"/>
</dbReference>
<evidence type="ECO:0000259" key="8">
    <source>
        <dbReference type="Pfam" id="PF00149"/>
    </source>
</evidence>
<dbReference type="GO" id="GO:0008408">
    <property type="term" value="F:3'-5' exonuclease activity"/>
    <property type="evidence" value="ECO:0007669"/>
    <property type="project" value="InterPro"/>
</dbReference>
<keyword evidence="5 7" id="KW-0378">Hydrolase</keyword>
<evidence type="ECO:0000256" key="1">
    <source>
        <dbReference type="ARBA" id="ARBA00010555"/>
    </source>
</evidence>
<proteinExistence type="inferred from homology"/>
<dbReference type="Proteomes" id="UP000824056">
    <property type="component" value="Unassembled WGS sequence"/>
</dbReference>
<dbReference type="InterPro" id="IPR026843">
    <property type="entry name" value="SbcD_C"/>
</dbReference>
<comment type="function">
    <text evidence="7">SbcCD cleaves DNA hairpin structures. These structures can inhibit DNA replication and are intermediates in certain DNA recombination reactions. The complex acts as a 3'-&gt;5' double strand exonuclease that can open hairpins. It also has a 5' single-strand endonuclease activity.</text>
</comment>
<evidence type="ECO:0000256" key="5">
    <source>
        <dbReference type="ARBA" id="ARBA00022801"/>
    </source>
</evidence>
<keyword evidence="7" id="KW-0255">Endonuclease</keyword>
<evidence type="ECO:0000256" key="6">
    <source>
        <dbReference type="ARBA" id="ARBA00022839"/>
    </source>
</evidence>
<reference evidence="10" key="1">
    <citation type="journal article" date="2021" name="PeerJ">
        <title>Extensive microbial diversity within the chicken gut microbiome revealed by metagenomics and culture.</title>
        <authorList>
            <person name="Gilroy R."/>
            <person name="Ravi A."/>
            <person name="Getino M."/>
            <person name="Pursley I."/>
            <person name="Horton D.L."/>
            <person name="Alikhan N.F."/>
            <person name="Baker D."/>
            <person name="Gharbi K."/>
            <person name="Hall N."/>
            <person name="Watson M."/>
            <person name="Adriaenssens E.M."/>
            <person name="Foster-Nyarko E."/>
            <person name="Jarju S."/>
            <person name="Secka A."/>
            <person name="Antonio M."/>
            <person name="Oren A."/>
            <person name="Chaudhuri R.R."/>
            <person name="La Ragione R."/>
            <person name="Hildebrand F."/>
            <person name="Pallen M.J."/>
        </authorList>
    </citation>
    <scope>NUCLEOTIDE SEQUENCE</scope>
    <source>
        <strain evidence="10">1068</strain>
    </source>
</reference>
<evidence type="ECO:0000313" key="10">
    <source>
        <dbReference type="EMBL" id="HIZ65612.1"/>
    </source>
</evidence>
<comment type="subunit">
    <text evidence="2 7">Heterodimer of SbcC and SbcD.</text>
</comment>
<dbReference type="InterPro" id="IPR029052">
    <property type="entry name" value="Metallo-depent_PP-like"/>
</dbReference>
<comment type="caution">
    <text evidence="10">The sequence shown here is derived from an EMBL/GenBank/DDBJ whole genome shotgun (WGS) entry which is preliminary data.</text>
</comment>
<dbReference type="GO" id="GO:0006310">
    <property type="term" value="P:DNA recombination"/>
    <property type="evidence" value="ECO:0007669"/>
    <property type="project" value="UniProtKB-KW"/>
</dbReference>
<dbReference type="AlphaFoldDB" id="A0A9D2FRX0"/>
<keyword evidence="7" id="KW-0235">DNA replication</keyword>
<dbReference type="InterPro" id="IPR004843">
    <property type="entry name" value="Calcineurin-like_PHP"/>
</dbReference>
<dbReference type="Pfam" id="PF12320">
    <property type="entry name" value="SbcD_C"/>
    <property type="match status" value="1"/>
</dbReference>
<organism evidence="10 11">
    <name type="scientific">Candidatus Blautia pullicola</name>
    <dbReference type="NCBI Taxonomy" id="2838498"/>
    <lineage>
        <taxon>Bacteria</taxon>
        <taxon>Bacillati</taxon>
        <taxon>Bacillota</taxon>
        <taxon>Clostridia</taxon>
        <taxon>Lachnospirales</taxon>
        <taxon>Lachnospiraceae</taxon>
        <taxon>Blautia</taxon>
    </lineage>
</organism>
<dbReference type="Pfam" id="PF00149">
    <property type="entry name" value="Metallophos"/>
    <property type="match status" value="1"/>
</dbReference>
<evidence type="ECO:0000259" key="9">
    <source>
        <dbReference type="Pfam" id="PF12320"/>
    </source>
</evidence>
<evidence type="ECO:0000256" key="7">
    <source>
        <dbReference type="RuleBase" id="RU363069"/>
    </source>
</evidence>
<evidence type="ECO:0000256" key="3">
    <source>
        <dbReference type="ARBA" id="ARBA00013365"/>
    </source>
</evidence>
<keyword evidence="7" id="KW-0233">DNA recombination</keyword>
<dbReference type="InterPro" id="IPR004593">
    <property type="entry name" value="SbcD"/>
</dbReference>
<dbReference type="SUPFAM" id="SSF56300">
    <property type="entry name" value="Metallo-dependent phosphatases"/>
    <property type="match status" value="1"/>
</dbReference>
<keyword evidence="6 7" id="KW-0269">Exonuclease</keyword>
<evidence type="ECO:0000313" key="11">
    <source>
        <dbReference type="Proteomes" id="UP000824056"/>
    </source>
</evidence>
<comment type="similarity">
    <text evidence="1 7">Belongs to the SbcD family.</text>
</comment>
<dbReference type="EMBL" id="DXBG01000166">
    <property type="protein sequence ID" value="HIZ65612.1"/>
    <property type="molecule type" value="Genomic_DNA"/>
</dbReference>
<sequence length="421" mass="48077">MKILHTGDWHIGKLLEGRSRLEEQQRVLDQFVSMAREQEADIVLIAGDVFDNSHPSAAAEALLYQTLKDLSQNGSRLVVMIAGNHDQPSRLEAITPLVREHGIVIYGTPWSKIPSGQYGEFQIESLEEGVFSVDIKGEKAVIACLPYPSEKSLNQVLFQGEDGDEKRAWDYGNKVKELLFRKAKWYQKDTVNLLMTHVFTLGCVKDGSEQGAMLGNSYLLPLEIFPKEAQYVALGHVHRPQKAVGSQGRIRYSGSPLPYRLQETVVAKQCNLVTLHPGGEPKVKELYFDNPKPIEKWVCKDYEEALEKCRENQQRSCYVYLQIHTDSFIREEQLKELKSYKEDILEVIPLFSSKEEGKTWEKPQEKNFLELFSSYYEEKKGIAPAREVLETLREILEKEKEHAADLDEDKRIEQLSGDSGD</sequence>
<evidence type="ECO:0000256" key="4">
    <source>
        <dbReference type="ARBA" id="ARBA00022722"/>
    </source>
</evidence>
<reference evidence="10" key="2">
    <citation type="submission" date="2021-04" db="EMBL/GenBank/DDBJ databases">
        <authorList>
            <person name="Gilroy R."/>
        </authorList>
    </citation>
    <scope>NUCLEOTIDE SEQUENCE</scope>
    <source>
        <strain evidence="10">1068</strain>
    </source>
</reference>